<dbReference type="PANTHER" id="PTHR33376">
    <property type="match status" value="1"/>
</dbReference>
<organism evidence="4 5">
    <name type="scientific">Oceanobacillus halophilus</name>
    <dbReference type="NCBI Taxonomy" id="930130"/>
    <lineage>
        <taxon>Bacteria</taxon>
        <taxon>Bacillati</taxon>
        <taxon>Bacillota</taxon>
        <taxon>Bacilli</taxon>
        <taxon>Bacillales</taxon>
        <taxon>Bacillaceae</taxon>
        <taxon>Oceanobacillus</taxon>
    </lineage>
</organism>
<comment type="caution">
    <text evidence="4">The sequence shown here is derived from an EMBL/GenBank/DDBJ whole genome shotgun (WGS) entry which is preliminary data.</text>
</comment>
<dbReference type="EMBL" id="RBZP01000002">
    <property type="protein sequence ID" value="RKQ35908.1"/>
    <property type="molecule type" value="Genomic_DNA"/>
</dbReference>
<dbReference type="PANTHER" id="PTHR33376:SF7">
    <property type="entry name" value="C4-DICARBOXYLATE-BINDING PROTEIN DCTB"/>
    <property type="match status" value="1"/>
</dbReference>
<sequence>MRQLEITSFSFVFIISTILFVSCSAKTYPVDHEQLSEDERIVIRFSHVVGEDTPKGLASRRFAELVEERTDGYVEVQVFPNSFLYKDGEELDALLDGDVQMIAPATSKVSSIVPEWQVMDLPFAFDSELEAKEYISSPAGEVLKKKLEQKGMYYLSYWDNGFKQMTNKHHSLQDPKDFKDVTFRIMESELLEEQFKLLGANSQVETFDQVFSVLEKGHVQAQENTFSNIVNKNIHSVQDYMTVSNHGYLGYLVIMNADFWEDLPDEVQMIILDVLEEVTEWQAELAKQVNQDKYKTLVDCNCMKIHQLSETEKKQWEEALNPLYDTYIERFGAEYIEYIPKLKQ</sequence>
<keyword evidence="2" id="KW-0813">Transport</keyword>
<keyword evidence="5" id="KW-1185">Reference proteome</keyword>
<name>A0A495A845_9BACI</name>
<proteinExistence type="inferred from homology"/>
<protein>
    <submittedName>
        <fullName evidence="4">DctP family TRAP transporter solute-binding subunit</fullName>
    </submittedName>
</protein>
<evidence type="ECO:0000313" key="4">
    <source>
        <dbReference type="EMBL" id="RKQ35908.1"/>
    </source>
</evidence>
<reference evidence="4 5" key="1">
    <citation type="journal article" date="2016" name="Int. J. Syst. Evol. Microbiol.">
        <title>Oceanobacillus halophilus sp. nov., a novel moderately halophilic bacterium from a hypersaline lake.</title>
        <authorList>
            <person name="Amoozegar M.A."/>
            <person name="Bagheri M."/>
            <person name="Makhdoumi A."/>
            <person name="Nikou M.M."/>
            <person name="Fazeli S.A.S."/>
            <person name="Schumann P."/>
            <person name="Sproer C."/>
            <person name="Sanchez-Porro C."/>
            <person name="Ventosa A."/>
        </authorList>
    </citation>
    <scope>NUCLEOTIDE SEQUENCE [LARGE SCALE GENOMIC DNA]</scope>
    <source>
        <strain evidence="4 5">DSM 23996</strain>
    </source>
</reference>
<dbReference type="NCBIfam" id="TIGR00787">
    <property type="entry name" value="dctP"/>
    <property type="match status" value="1"/>
</dbReference>
<dbReference type="PIRSF" id="PIRSF006470">
    <property type="entry name" value="DctB"/>
    <property type="match status" value="1"/>
</dbReference>
<dbReference type="InterPro" id="IPR004682">
    <property type="entry name" value="TRAP_DctP"/>
</dbReference>
<dbReference type="GO" id="GO:0055085">
    <property type="term" value="P:transmembrane transport"/>
    <property type="evidence" value="ECO:0007669"/>
    <property type="project" value="InterPro"/>
</dbReference>
<evidence type="ECO:0000256" key="2">
    <source>
        <dbReference type="ARBA" id="ARBA00022448"/>
    </source>
</evidence>
<dbReference type="InterPro" id="IPR038404">
    <property type="entry name" value="TRAP_DctP_sf"/>
</dbReference>
<evidence type="ECO:0000256" key="3">
    <source>
        <dbReference type="ARBA" id="ARBA00022729"/>
    </source>
</evidence>
<dbReference type="AlphaFoldDB" id="A0A495A845"/>
<dbReference type="PROSITE" id="PS51257">
    <property type="entry name" value="PROKAR_LIPOPROTEIN"/>
    <property type="match status" value="1"/>
</dbReference>
<dbReference type="InterPro" id="IPR018389">
    <property type="entry name" value="DctP_fam"/>
</dbReference>
<keyword evidence="3" id="KW-0732">Signal</keyword>
<evidence type="ECO:0000313" key="5">
    <source>
        <dbReference type="Proteomes" id="UP000269301"/>
    </source>
</evidence>
<dbReference type="NCBIfam" id="NF037995">
    <property type="entry name" value="TRAP_S1"/>
    <property type="match status" value="1"/>
</dbReference>
<evidence type="ECO:0000256" key="1">
    <source>
        <dbReference type="ARBA" id="ARBA00009023"/>
    </source>
</evidence>
<dbReference type="Proteomes" id="UP000269301">
    <property type="component" value="Unassembled WGS sequence"/>
</dbReference>
<accession>A0A495A845</accession>
<gene>
    <name evidence="4" type="ORF">D8M06_05960</name>
</gene>
<comment type="similarity">
    <text evidence="1">Belongs to the bacterial solute-binding protein 7 family.</text>
</comment>
<dbReference type="OrthoDB" id="9776801at2"/>
<dbReference type="Pfam" id="PF03480">
    <property type="entry name" value="DctP"/>
    <property type="match status" value="1"/>
</dbReference>
<dbReference type="GO" id="GO:0030288">
    <property type="term" value="C:outer membrane-bounded periplasmic space"/>
    <property type="evidence" value="ECO:0007669"/>
    <property type="project" value="InterPro"/>
</dbReference>
<dbReference type="Gene3D" id="3.40.190.170">
    <property type="entry name" value="Bacterial extracellular solute-binding protein, family 7"/>
    <property type="match status" value="1"/>
</dbReference>